<organism evidence="6 7">
    <name type="scientific">Sphingomonas parva</name>
    <dbReference type="NCBI Taxonomy" id="2555898"/>
    <lineage>
        <taxon>Bacteria</taxon>
        <taxon>Pseudomonadati</taxon>
        <taxon>Pseudomonadota</taxon>
        <taxon>Alphaproteobacteria</taxon>
        <taxon>Sphingomonadales</taxon>
        <taxon>Sphingomonadaceae</taxon>
        <taxon>Sphingomonas</taxon>
    </lineage>
</organism>
<dbReference type="AlphaFoldDB" id="A0A4Y8ZS04"/>
<dbReference type="EMBL" id="SPDV01000021">
    <property type="protein sequence ID" value="TFI57905.1"/>
    <property type="molecule type" value="Genomic_DNA"/>
</dbReference>
<evidence type="ECO:0000256" key="5">
    <source>
        <dbReference type="SAM" id="Phobius"/>
    </source>
</evidence>
<dbReference type="OrthoDB" id="7743618at2"/>
<evidence type="ECO:0000313" key="6">
    <source>
        <dbReference type="EMBL" id="TFI57905.1"/>
    </source>
</evidence>
<evidence type="ECO:0008006" key="8">
    <source>
        <dbReference type="Google" id="ProtNLM"/>
    </source>
</evidence>
<feature type="transmembrane region" description="Helical" evidence="5">
    <location>
        <begin position="111"/>
        <end position="129"/>
    </location>
</feature>
<protein>
    <recommendedName>
        <fullName evidence="8">MAPEG family protein</fullName>
    </recommendedName>
</protein>
<dbReference type="GO" id="GO:0016020">
    <property type="term" value="C:membrane"/>
    <property type="evidence" value="ECO:0007669"/>
    <property type="project" value="UniProtKB-SubCell"/>
</dbReference>
<sequence length="134" mass="14401">MTVELSVLAWGCILGIAHIFIAVRFKTRQYGTKWNVGARDQDLPPPDPIVGRLARAQANFFETFPIMAAAILIVAIAGLGSRWTAAGALLWLAARIVYLPLYAAGIPVIRTIVFMISIVGIAMVLRPALTASLG</sequence>
<evidence type="ECO:0000313" key="7">
    <source>
        <dbReference type="Proteomes" id="UP000298213"/>
    </source>
</evidence>
<comment type="subcellular location">
    <subcellularLocation>
        <location evidence="1">Membrane</location>
    </subcellularLocation>
</comment>
<feature type="transmembrane region" description="Helical" evidence="5">
    <location>
        <begin position="6"/>
        <end position="25"/>
    </location>
</feature>
<dbReference type="Pfam" id="PF01124">
    <property type="entry name" value="MAPEG"/>
    <property type="match status" value="1"/>
</dbReference>
<name>A0A4Y8ZS04_9SPHN</name>
<dbReference type="PANTHER" id="PTHR35371:SF1">
    <property type="entry name" value="BLR7753 PROTEIN"/>
    <property type="match status" value="1"/>
</dbReference>
<dbReference type="SUPFAM" id="SSF161084">
    <property type="entry name" value="MAPEG domain-like"/>
    <property type="match status" value="1"/>
</dbReference>
<keyword evidence="3 5" id="KW-1133">Transmembrane helix</keyword>
<dbReference type="InterPro" id="IPR023352">
    <property type="entry name" value="MAPEG-like_dom_sf"/>
</dbReference>
<proteinExistence type="predicted"/>
<dbReference type="Proteomes" id="UP000298213">
    <property type="component" value="Unassembled WGS sequence"/>
</dbReference>
<keyword evidence="7" id="KW-1185">Reference proteome</keyword>
<evidence type="ECO:0000256" key="3">
    <source>
        <dbReference type="ARBA" id="ARBA00022989"/>
    </source>
</evidence>
<dbReference type="PANTHER" id="PTHR35371">
    <property type="entry name" value="INNER MEMBRANE PROTEIN"/>
    <property type="match status" value="1"/>
</dbReference>
<reference evidence="6 7" key="1">
    <citation type="submission" date="2019-03" db="EMBL/GenBank/DDBJ databases">
        <title>Genome sequence of Sphingomonas sp. 17J27-24.</title>
        <authorList>
            <person name="Kim M."/>
            <person name="Maeng S."/>
            <person name="Sathiyaraj S."/>
        </authorList>
    </citation>
    <scope>NUCLEOTIDE SEQUENCE [LARGE SCALE GENOMIC DNA]</scope>
    <source>
        <strain evidence="6 7">17J27-24</strain>
    </source>
</reference>
<comment type="caution">
    <text evidence="6">The sequence shown here is derived from an EMBL/GenBank/DDBJ whole genome shotgun (WGS) entry which is preliminary data.</text>
</comment>
<feature type="transmembrane region" description="Helical" evidence="5">
    <location>
        <begin position="60"/>
        <end position="79"/>
    </location>
</feature>
<accession>A0A4Y8ZS04</accession>
<dbReference type="Gene3D" id="1.20.120.550">
    <property type="entry name" value="Membrane associated eicosanoid/glutathione metabolism-like domain"/>
    <property type="match status" value="1"/>
</dbReference>
<evidence type="ECO:0000256" key="2">
    <source>
        <dbReference type="ARBA" id="ARBA00022692"/>
    </source>
</evidence>
<keyword evidence="4 5" id="KW-0472">Membrane</keyword>
<dbReference type="RefSeq" id="WP_135087060.1">
    <property type="nucleotide sequence ID" value="NZ_SPDV01000021.1"/>
</dbReference>
<evidence type="ECO:0000256" key="4">
    <source>
        <dbReference type="ARBA" id="ARBA00023136"/>
    </source>
</evidence>
<gene>
    <name evidence="6" type="ORF">E2493_11955</name>
</gene>
<keyword evidence="2 5" id="KW-0812">Transmembrane</keyword>
<evidence type="ECO:0000256" key="1">
    <source>
        <dbReference type="ARBA" id="ARBA00004370"/>
    </source>
</evidence>
<dbReference type="InterPro" id="IPR001129">
    <property type="entry name" value="Membr-assoc_MAPEG"/>
</dbReference>